<dbReference type="Gene3D" id="2.130.10.130">
    <property type="entry name" value="Integrin alpha, N-terminal"/>
    <property type="match status" value="1"/>
</dbReference>
<evidence type="ECO:0000256" key="1">
    <source>
        <dbReference type="ARBA" id="ARBA00022729"/>
    </source>
</evidence>
<dbReference type="Proteomes" id="UP000189670">
    <property type="component" value="Unassembled WGS sequence"/>
</dbReference>
<protein>
    <recommendedName>
        <fullName evidence="4">PKD domain-containing protein</fullName>
    </recommendedName>
</protein>
<feature type="non-terminal residue" evidence="2">
    <location>
        <position position="1"/>
    </location>
</feature>
<reference evidence="3" key="1">
    <citation type="submission" date="2012-11" db="EMBL/GenBank/DDBJ databases">
        <authorList>
            <person name="Lucero-Rivera Y.E."/>
            <person name="Tovar-Ramirez D."/>
        </authorList>
    </citation>
    <scope>NUCLEOTIDE SEQUENCE [LARGE SCALE GENOMIC DNA]</scope>
    <source>
        <strain evidence="3">Araruama</strain>
    </source>
</reference>
<comment type="caution">
    <text evidence="2">The sequence shown here is derived from an EMBL/GenBank/DDBJ whole genome shotgun (WGS) entry which is preliminary data.</text>
</comment>
<dbReference type="InterPro" id="IPR028994">
    <property type="entry name" value="Integrin_alpha_N"/>
</dbReference>
<evidence type="ECO:0008006" key="4">
    <source>
        <dbReference type="Google" id="ProtNLM"/>
    </source>
</evidence>
<dbReference type="InterPro" id="IPR013517">
    <property type="entry name" value="FG-GAP"/>
</dbReference>
<organism evidence="2 3">
    <name type="scientific">Candidatus Magnetoglobus multicellularis str. Araruama</name>
    <dbReference type="NCBI Taxonomy" id="890399"/>
    <lineage>
        <taxon>Bacteria</taxon>
        <taxon>Pseudomonadati</taxon>
        <taxon>Thermodesulfobacteriota</taxon>
        <taxon>Desulfobacteria</taxon>
        <taxon>Desulfobacterales</taxon>
        <taxon>Desulfobacteraceae</taxon>
        <taxon>Candidatus Magnetoglobus</taxon>
    </lineage>
</organism>
<gene>
    <name evidence="2" type="ORF">OMM_14805</name>
</gene>
<evidence type="ECO:0000313" key="3">
    <source>
        <dbReference type="Proteomes" id="UP000189670"/>
    </source>
</evidence>
<accession>A0A1V1NRA2</accession>
<evidence type="ECO:0000313" key="2">
    <source>
        <dbReference type="EMBL" id="ETR65110.1"/>
    </source>
</evidence>
<keyword evidence="1" id="KW-0732">Signal</keyword>
<dbReference type="Pfam" id="PF14312">
    <property type="entry name" value="FG-GAP_2"/>
    <property type="match status" value="2"/>
</dbReference>
<dbReference type="EMBL" id="ATBP01003203">
    <property type="protein sequence ID" value="ETR65110.1"/>
    <property type="molecule type" value="Genomic_DNA"/>
</dbReference>
<name>A0A1V1NRA2_9BACT</name>
<proteinExistence type="predicted"/>
<dbReference type="PANTHER" id="PTHR36220:SF1">
    <property type="entry name" value="GAMMA TUBULIN COMPLEX COMPONENT C-TERMINAL DOMAIN-CONTAINING PROTEIN"/>
    <property type="match status" value="1"/>
</dbReference>
<dbReference type="PANTHER" id="PTHR36220">
    <property type="entry name" value="UNNAMED PRODUCT"/>
    <property type="match status" value="1"/>
</dbReference>
<sequence>PLDGGSSDYFGTGVDISGNRAIVGAYYDDDKGSNSGAAYIFTRDGINWVQTAKLTAPDGASSDYFSYYAVAISGDYAFVGSYRDDVSYTDQGSVYIF</sequence>
<dbReference type="AlphaFoldDB" id="A0A1V1NRA2"/>